<evidence type="ECO:0000256" key="4">
    <source>
        <dbReference type="ARBA" id="ARBA00023033"/>
    </source>
</evidence>
<comment type="caution">
    <text evidence="6">The sequence shown here is derived from an EMBL/GenBank/DDBJ whole genome shotgun (WGS) entry which is preliminary data.</text>
</comment>
<evidence type="ECO:0000313" key="7">
    <source>
        <dbReference type="Proteomes" id="UP001344906"/>
    </source>
</evidence>
<keyword evidence="2" id="KW-0274">FAD</keyword>
<dbReference type="SUPFAM" id="SSF51905">
    <property type="entry name" value="FAD/NAD(P)-binding domain"/>
    <property type="match status" value="1"/>
</dbReference>
<protein>
    <submittedName>
        <fullName evidence="6">Monooxygenase</fullName>
    </submittedName>
</protein>
<reference evidence="6 7" key="1">
    <citation type="submission" date="2023-02" db="EMBL/GenBank/DDBJ databases">
        <title>Dictyobacter halimunensis sp. nov., a new member of the class Ktedonobacteria from forest soil in a geothermal area.</title>
        <authorList>
            <person name="Rachmania M.K."/>
            <person name="Ningsih F."/>
            <person name="Sakai Y."/>
            <person name="Yabe S."/>
            <person name="Yokota A."/>
            <person name="Sjamsuridzal W."/>
        </authorList>
    </citation>
    <scope>NUCLEOTIDE SEQUENCE [LARGE SCALE GENOMIC DNA]</scope>
    <source>
        <strain evidence="6 7">S3.2.2.5</strain>
    </source>
</reference>
<evidence type="ECO:0000256" key="3">
    <source>
        <dbReference type="ARBA" id="ARBA00023002"/>
    </source>
</evidence>
<name>A0ABQ6G2D9_9CHLR</name>
<dbReference type="Proteomes" id="UP001344906">
    <property type="component" value="Unassembled WGS sequence"/>
</dbReference>
<organism evidence="6 7">
    <name type="scientific">Dictyobacter halimunensis</name>
    <dbReference type="NCBI Taxonomy" id="3026934"/>
    <lineage>
        <taxon>Bacteria</taxon>
        <taxon>Bacillati</taxon>
        <taxon>Chloroflexota</taxon>
        <taxon>Ktedonobacteria</taxon>
        <taxon>Ktedonobacterales</taxon>
        <taxon>Dictyobacteraceae</taxon>
        <taxon>Dictyobacter</taxon>
    </lineage>
</organism>
<dbReference type="RefSeq" id="WP_338257841.1">
    <property type="nucleotide sequence ID" value="NZ_BSRI01000002.1"/>
</dbReference>
<evidence type="ECO:0000256" key="1">
    <source>
        <dbReference type="ARBA" id="ARBA00022630"/>
    </source>
</evidence>
<sequence>MSSSSLHIIVIGGGIGGLCLAQGLKGAGVSVAVYERNPSSIDWLQGYRIHINAVGSRALHECLPPVLWDAFRATAGQSSAGFGFITEQLKDLLVISEARMTGQNTDPVEGQYPVSRIALRHLLLAGLEDVVHFDKTFERYELQPEGKVTAVFSDGSTATGDVLVGADGANSRVCKQYLPQARRVETNALAVGGKLMLTPEARAWLPRPIQTRMNIVIPPQKYFLFNAVFDHTYASREDLSELSSNLRAAGLDPELLFADTSNYVLWGFAANVNAYPASAEALSGPPLQKLVLQMINDWHPDLRRLVADADPATVAPIRLKASVPIGPWESSRVTVLGDALHNMTPIGGLGANMALRDASSLARALSAVQRGEAQLLPAIHDYEAGMIKHGFDAVRETLANTRRATADSRLERGMVRAWFRACNALPFLKQKMFAPHEPAPSSP</sequence>
<keyword evidence="1" id="KW-0285">Flavoprotein</keyword>
<dbReference type="InterPro" id="IPR002938">
    <property type="entry name" value="FAD-bd"/>
</dbReference>
<feature type="domain" description="FAD-binding" evidence="5">
    <location>
        <begin position="7"/>
        <end position="177"/>
    </location>
</feature>
<keyword evidence="3" id="KW-0560">Oxidoreductase</keyword>
<dbReference type="PRINTS" id="PR00420">
    <property type="entry name" value="RNGMNOXGNASE"/>
</dbReference>
<keyword evidence="7" id="KW-1185">Reference proteome</keyword>
<dbReference type="EMBL" id="BSRI01000002">
    <property type="protein sequence ID" value="GLV60701.1"/>
    <property type="molecule type" value="Genomic_DNA"/>
</dbReference>
<keyword evidence="4 6" id="KW-0503">Monooxygenase</keyword>
<dbReference type="Gene3D" id="3.50.50.60">
    <property type="entry name" value="FAD/NAD(P)-binding domain"/>
    <property type="match status" value="1"/>
</dbReference>
<evidence type="ECO:0000259" key="5">
    <source>
        <dbReference type="Pfam" id="PF01494"/>
    </source>
</evidence>
<dbReference type="PANTHER" id="PTHR47178:SF6">
    <property type="entry name" value="FAD-BINDING DOMAIN-CONTAINING PROTEIN"/>
    <property type="match status" value="1"/>
</dbReference>
<feature type="domain" description="FAD-binding" evidence="5">
    <location>
        <begin position="325"/>
        <end position="374"/>
    </location>
</feature>
<evidence type="ECO:0000313" key="6">
    <source>
        <dbReference type="EMBL" id="GLV60701.1"/>
    </source>
</evidence>
<accession>A0ABQ6G2D9</accession>
<proteinExistence type="predicted"/>
<dbReference type="PANTHER" id="PTHR47178">
    <property type="entry name" value="MONOOXYGENASE, FAD-BINDING"/>
    <property type="match status" value="1"/>
</dbReference>
<dbReference type="GO" id="GO:0004497">
    <property type="term" value="F:monooxygenase activity"/>
    <property type="evidence" value="ECO:0007669"/>
    <property type="project" value="UniProtKB-KW"/>
</dbReference>
<dbReference type="Pfam" id="PF01494">
    <property type="entry name" value="FAD_binding_3"/>
    <property type="match status" value="2"/>
</dbReference>
<dbReference type="InterPro" id="IPR036188">
    <property type="entry name" value="FAD/NAD-bd_sf"/>
</dbReference>
<gene>
    <name evidence="6" type="ORF">KDH_75200</name>
</gene>
<evidence type="ECO:0000256" key="2">
    <source>
        <dbReference type="ARBA" id="ARBA00022827"/>
    </source>
</evidence>